<evidence type="ECO:0000256" key="1">
    <source>
        <dbReference type="SAM" id="Phobius"/>
    </source>
</evidence>
<dbReference type="Proteomes" id="UP000095008">
    <property type="component" value="Unassembled WGS sequence"/>
</dbReference>
<protein>
    <submittedName>
        <fullName evidence="2">Uncharacterized protein</fullName>
    </submittedName>
</protein>
<keyword evidence="1" id="KW-0472">Membrane</keyword>
<proteinExistence type="predicted"/>
<keyword evidence="1" id="KW-1133">Transmembrane helix</keyword>
<evidence type="ECO:0000313" key="3">
    <source>
        <dbReference type="Proteomes" id="UP000095008"/>
    </source>
</evidence>
<name>A0A1C2IVT6_ACITH</name>
<sequence length="79" mass="9147">MLLILEAISIQHIMLTWVTPFSSLSPFGFGIYLDIIIPFLVDSLFSMCIIRNIQIARVPETGFMTHSFWMFFSQIRSSE</sequence>
<evidence type="ECO:0000313" key="2">
    <source>
        <dbReference type="EMBL" id="OCX72077.1"/>
    </source>
</evidence>
<dbReference type="EMBL" id="LWRY01000118">
    <property type="protein sequence ID" value="OCX72077.1"/>
    <property type="molecule type" value="Genomic_DNA"/>
</dbReference>
<feature type="transmembrane region" description="Helical" evidence="1">
    <location>
        <begin position="29"/>
        <end position="50"/>
    </location>
</feature>
<keyword evidence="3" id="KW-1185">Reference proteome</keyword>
<gene>
    <name evidence="2" type="ORF">A6M23_10500</name>
</gene>
<comment type="caution">
    <text evidence="2">The sequence shown here is derived from an EMBL/GenBank/DDBJ whole genome shotgun (WGS) entry which is preliminary data.</text>
</comment>
<keyword evidence="1" id="KW-0812">Transmembrane</keyword>
<dbReference type="AlphaFoldDB" id="A0A1C2IVT6"/>
<accession>A0A1C2IVT6</accession>
<organism evidence="2 3">
    <name type="scientific">Acidithiobacillus thiooxidans</name>
    <name type="common">Thiobacillus thiooxidans</name>
    <dbReference type="NCBI Taxonomy" id="930"/>
    <lineage>
        <taxon>Bacteria</taxon>
        <taxon>Pseudomonadati</taxon>
        <taxon>Pseudomonadota</taxon>
        <taxon>Acidithiobacillia</taxon>
        <taxon>Acidithiobacillales</taxon>
        <taxon>Acidithiobacillaceae</taxon>
        <taxon>Acidithiobacillus</taxon>
    </lineage>
</organism>
<reference evidence="2" key="1">
    <citation type="journal article" date="2016" name="Int. J. Mol. Sci.">
        <title>Comparative genomics of the extreme acidophile Acidithiobacillus thiooxidans reveals intraspecific divergence and niche adaptation.</title>
        <authorList>
            <person name="Zhang X."/>
            <person name="Feng X."/>
            <person name="Tao J."/>
            <person name="Ma L."/>
            <person name="Xiao Y."/>
            <person name="Liang Y."/>
            <person name="Liu X."/>
            <person name="Yin H."/>
        </authorList>
    </citation>
    <scope>NUCLEOTIDE SEQUENCE [LARGE SCALE GENOMIC DNA]</scope>
    <source>
        <strain evidence="2">DXS-W</strain>
    </source>
</reference>